<feature type="region of interest" description="Disordered" evidence="1">
    <location>
        <begin position="25"/>
        <end position="58"/>
    </location>
</feature>
<proteinExistence type="predicted"/>
<comment type="caution">
    <text evidence="2">The sequence shown here is derived from an EMBL/GenBank/DDBJ whole genome shotgun (WGS) entry which is preliminary data.</text>
</comment>
<organism evidence="2 3">
    <name type="scientific">Lolium multiflorum</name>
    <name type="common">Italian ryegrass</name>
    <name type="synonym">Lolium perenne subsp. multiflorum</name>
    <dbReference type="NCBI Taxonomy" id="4521"/>
    <lineage>
        <taxon>Eukaryota</taxon>
        <taxon>Viridiplantae</taxon>
        <taxon>Streptophyta</taxon>
        <taxon>Embryophyta</taxon>
        <taxon>Tracheophyta</taxon>
        <taxon>Spermatophyta</taxon>
        <taxon>Magnoliopsida</taxon>
        <taxon>Liliopsida</taxon>
        <taxon>Poales</taxon>
        <taxon>Poaceae</taxon>
        <taxon>BOP clade</taxon>
        <taxon>Pooideae</taxon>
        <taxon>Poodae</taxon>
        <taxon>Poeae</taxon>
        <taxon>Poeae Chloroplast Group 2 (Poeae type)</taxon>
        <taxon>Loliodinae</taxon>
        <taxon>Loliinae</taxon>
        <taxon>Lolium</taxon>
    </lineage>
</organism>
<dbReference type="EMBL" id="JAUUTY010000007">
    <property type="protein sequence ID" value="KAK1604949.1"/>
    <property type="molecule type" value="Genomic_DNA"/>
</dbReference>
<sequence>MVWALASDSAFRLLILSARNPITESHDTEKFQSRRQSHLRDSEITSGTLPEGNHHPRTLHHHDRLRIDYLTLTRPGLQYAVQQVCLHMHAPHDSHWTAVKLILRYIRGTLGLRLSLHASTAVDIVAYSDADWAGYPDTRRSTDEEFSTVVVTIGRLPHRNLVQMLG</sequence>
<evidence type="ECO:0000256" key="1">
    <source>
        <dbReference type="SAM" id="MobiDB-lite"/>
    </source>
</evidence>
<accession>A0AAD8QPL6</accession>
<gene>
    <name evidence="2" type="ORF">QYE76_028622</name>
</gene>
<evidence type="ECO:0000313" key="2">
    <source>
        <dbReference type="EMBL" id="KAK1604949.1"/>
    </source>
</evidence>
<dbReference type="AlphaFoldDB" id="A0AAD8QPL6"/>
<dbReference type="PANTHER" id="PTHR11439">
    <property type="entry name" value="GAG-POL-RELATED RETROTRANSPOSON"/>
    <property type="match status" value="1"/>
</dbReference>
<protein>
    <submittedName>
        <fullName evidence="2">Uncharacterized protein</fullName>
    </submittedName>
</protein>
<reference evidence="2" key="1">
    <citation type="submission" date="2023-07" db="EMBL/GenBank/DDBJ databases">
        <title>A chromosome-level genome assembly of Lolium multiflorum.</title>
        <authorList>
            <person name="Chen Y."/>
            <person name="Copetti D."/>
            <person name="Kolliker R."/>
            <person name="Studer B."/>
        </authorList>
    </citation>
    <scope>NUCLEOTIDE SEQUENCE</scope>
    <source>
        <strain evidence="2">02402/16</strain>
        <tissue evidence="2">Leaf</tissue>
    </source>
</reference>
<keyword evidence="3" id="KW-1185">Reference proteome</keyword>
<name>A0AAD8QPL6_LOLMU</name>
<dbReference type="Proteomes" id="UP001231189">
    <property type="component" value="Unassembled WGS sequence"/>
</dbReference>
<feature type="compositionally biased region" description="Basic and acidic residues" evidence="1">
    <location>
        <begin position="25"/>
        <end position="43"/>
    </location>
</feature>
<dbReference type="PANTHER" id="PTHR11439:SF524">
    <property type="entry name" value="RNA-DIRECTED DNA POLYMERASE, PROTEIN KINASE RLK-PELLE-DLSV FAMILY"/>
    <property type="match status" value="1"/>
</dbReference>
<evidence type="ECO:0000313" key="3">
    <source>
        <dbReference type="Proteomes" id="UP001231189"/>
    </source>
</evidence>